<evidence type="ECO:0000259" key="8">
    <source>
        <dbReference type="Pfam" id="PF01529"/>
    </source>
</evidence>
<evidence type="ECO:0000313" key="9">
    <source>
        <dbReference type="EMBL" id="EKC19190.1"/>
    </source>
</evidence>
<protein>
    <recommendedName>
        <fullName evidence="7">Palmitoyltransferase</fullName>
        <ecNumber evidence="7">2.3.1.225</ecNumber>
    </recommendedName>
</protein>
<feature type="transmembrane region" description="Helical" evidence="7">
    <location>
        <begin position="448"/>
        <end position="471"/>
    </location>
</feature>
<proteinExistence type="inferred from homology"/>
<evidence type="ECO:0000256" key="3">
    <source>
        <dbReference type="ARBA" id="ARBA00022737"/>
    </source>
</evidence>
<dbReference type="GO" id="GO:0019706">
    <property type="term" value="F:protein-cysteine S-palmitoyltransferase activity"/>
    <property type="evidence" value="ECO:0007669"/>
    <property type="project" value="UniProtKB-EC"/>
</dbReference>
<feature type="transmembrane region" description="Helical" evidence="7">
    <location>
        <begin position="492"/>
        <end position="514"/>
    </location>
</feature>
<sequence>MSGMDLLGLGGKNSEKNTHNHVPDGACCGGDNANSSKDHPIFAAVKSGLLVPVQTIAEDGPEVFNMRDEKGHTPAHWACLGGHMTILRFIMDSKGPIDQPSNNELGAHPIHWACVNGHINIVDILLQYGVNIDTTDLKGCTPLIVACQYGHTMMAGYLMGKGSRLQMVDKDGDNALHWASFKGHSELMRLLIYSGFNPRQRDNFGQTPLHLACINGTLLAVQELCEQDGVEIEIADRNGKTPLMLANGRKHEEVCDYLQRQLKKKNSILPKIDFYTIAFGPPGNSKAAILFFMINVICWGYPMYIVKCLPYTWNELQLVHIVFFFVNIIMWFCLFHASTTDPGFLPRNIPEYDLAIKQVAHFDDWKQGENPLSRLCHTCRTVKPLRSKHCRICNRCVKVFDHHCPYIYNCVGYYNRPWFFMFVFTMFANAIFTDFFCYHLLSEFGWDWIVVIGAVEAAVATVAVTAVSILMEIVHFAAKCRMKTLDMSTGNHYLCGFCFFRVSFVGFVFCVTINGYISTFFSYYALTLYEELNFVYIFFLFLMGFYLIVATYLSGYLTFHAVYNITANERVNFKRYRYLMDGKGAFYNPFNRGIVHNLKEFFLLVKPRTEQDVEILNI</sequence>
<keyword evidence="6 7" id="KW-0472">Membrane</keyword>
<dbReference type="InParanoid" id="K1PRY0"/>
<dbReference type="EC" id="2.3.1.225" evidence="7"/>
<reference evidence="9" key="1">
    <citation type="journal article" date="2012" name="Nature">
        <title>The oyster genome reveals stress adaptation and complexity of shell formation.</title>
        <authorList>
            <person name="Zhang G."/>
            <person name="Fang X."/>
            <person name="Guo X."/>
            <person name="Li L."/>
            <person name="Luo R."/>
            <person name="Xu F."/>
            <person name="Yang P."/>
            <person name="Zhang L."/>
            <person name="Wang X."/>
            <person name="Qi H."/>
            <person name="Xiong Z."/>
            <person name="Que H."/>
            <person name="Xie Y."/>
            <person name="Holland P.W."/>
            <person name="Paps J."/>
            <person name="Zhu Y."/>
            <person name="Wu F."/>
            <person name="Chen Y."/>
            <person name="Wang J."/>
            <person name="Peng C."/>
            <person name="Meng J."/>
            <person name="Yang L."/>
            <person name="Liu J."/>
            <person name="Wen B."/>
            <person name="Zhang N."/>
            <person name="Huang Z."/>
            <person name="Zhu Q."/>
            <person name="Feng Y."/>
            <person name="Mount A."/>
            <person name="Hedgecock D."/>
            <person name="Xu Z."/>
            <person name="Liu Y."/>
            <person name="Domazet-Loso T."/>
            <person name="Du Y."/>
            <person name="Sun X."/>
            <person name="Zhang S."/>
            <person name="Liu B."/>
            <person name="Cheng P."/>
            <person name="Jiang X."/>
            <person name="Li J."/>
            <person name="Fan D."/>
            <person name="Wang W."/>
            <person name="Fu W."/>
            <person name="Wang T."/>
            <person name="Wang B."/>
            <person name="Zhang J."/>
            <person name="Peng Z."/>
            <person name="Li Y."/>
            <person name="Li N."/>
            <person name="Wang J."/>
            <person name="Chen M."/>
            <person name="He Y."/>
            <person name="Tan F."/>
            <person name="Song X."/>
            <person name="Zheng Q."/>
            <person name="Huang R."/>
            <person name="Yang H."/>
            <person name="Du X."/>
            <person name="Chen L."/>
            <person name="Yang M."/>
            <person name="Gaffney P.M."/>
            <person name="Wang S."/>
            <person name="Luo L."/>
            <person name="She Z."/>
            <person name="Ming Y."/>
            <person name="Huang W."/>
            <person name="Zhang S."/>
            <person name="Huang B."/>
            <person name="Zhang Y."/>
            <person name="Qu T."/>
            <person name="Ni P."/>
            <person name="Miao G."/>
            <person name="Wang J."/>
            <person name="Wang Q."/>
            <person name="Steinberg C.E."/>
            <person name="Wang H."/>
            <person name="Li N."/>
            <person name="Qian L."/>
            <person name="Zhang G."/>
            <person name="Li Y."/>
            <person name="Yang H."/>
            <person name="Liu X."/>
            <person name="Wang J."/>
            <person name="Yin Y."/>
            <person name="Wang J."/>
        </authorList>
    </citation>
    <scope>NUCLEOTIDE SEQUENCE [LARGE SCALE GENOMIC DNA]</scope>
    <source>
        <strain evidence="9">05x7-T-G4-1.051#20</strain>
    </source>
</reference>
<keyword evidence="5" id="KW-0040">ANK repeat</keyword>
<dbReference type="AlphaFoldDB" id="K1PRY0"/>
<dbReference type="PANTHER" id="PTHR24198">
    <property type="entry name" value="ANKYRIN REPEAT AND PROTEIN KINASE DOMAIN-CONTAINING PROTEIN"/>
    <property type="match status" value="1"/>
</dbReference>
<dbReference type="EMBL" id="JH817915">
    <property type="protein sequence ID" value="EKC19190.1"/>
    <property type="molecule type" value="Genomic_DNA"/>
</dbReference>
<dbReference type="HOGENOM" id="CLU_031257_4_0_1"/>
<dbReference type="Pfam" id="PF12796">
    <property type="entry name" value="Ank_2"/>
    <property type="match status" value="2"/>
</dbReference>
<dbReference type="InterPro" id="IPR002110">
    <property type="entry name" value="Ankyrin_rpt"/>
</dbReference>
<dbReference type="InterPro" id="IPR001594">
    <property type="entry name" value="Palmitoyltrfase_DHHC"/>
</dbReference>
<accession>K1PRY0</accession>
<name>K1PRY0_MAGGI</name>
<dbReference type="SUPFAM" id="SSF48403">
    <property type="entry name" value="Ankyrin repeat"/>
    <property type="match status" value="1"/>
</dbReference>
<feature type="transmembrane region" description="Helical" evidence="7">
    <location>
        <begin position="318"/>
        <end position="337"/>
    </location>
</feature>
<keyword evidence="7" id="KW-0808">Transferase</keyword>
<comment type="subcellular location">
    <subcellularLocation>
        <location evidence="1">Membrane</location>
        <topology evidence="1">Multi-pass membrane protein</topology>
    </subcellularLocation>
</comment>
<feature type="transmembrane region" description="Helical" evidence="7">
    <location>
        <begin position="534"/>
        <end position="553"/>
    </location>
</feature>
<evidence type="ECO:0000256" key="5">
    <source>
        <dbReference type="ARBA" id="ARBA00023043"/>
    </source>
</evidence>
<feature type="domain" description="Palmitoyltransferase DHHC" evidence="8">
    <location>
        <begin position="373"/>
        <end position="450"/>
    </location>
</feature>
<dbReference type="PANTHER" id="PTHR24198:SF165">
    <property type="entry name" value="ANKYRIN REPEAT-CONTAINING PROTEIN-RELATED"/>
    <property type="match status" value="1"/>
</dbReference>
<comment type="catalytic activity">
    <reaction evidence="7">
        <text>L-cysteinyl-[protein] + hexadecanoyl-CoA = S-hexadecanoyl-L-cysteinyl-[protein] + CoA</text>
        <dbReference type="Rhea" id="RHEA:36683"/>
        <dbReference type="Rhea" id="RHEA-COMP:10131"/>
        <dbReference type="Rhea" id="RHEA-COMP:11032"/>
        <dbReference type="ChEBI" id="CHEBI:29950"/>
        <dbReference type="ChEBI" id="CHEBI:57287"/>
        <dbReference type="ChEBI" id="CHEBI:57379"/>
        <dbReference type="ChEBI" id="CHEBI:74151"/>
        <dbReference type="EC" id="2.3.1.225"/>
    </reaction>
</comment>
<dbReference type="FunCoup" id="K1PRY0">
    <property type="interactions" value="50"/>
</dbReference>
<keyword evidence="7" id="KW-0012">Acyltransferase</keyword>
<dbReference type="GO" id="GO:0016020">
    <property type="term" value="C:membrane"/>
    <property type="evidence" value="ECO:0007669"/>
    <property type="project" value="UniProtKB-SubCell"/>
</dbReference>
<keyword evidence="3" id="KW-0677">Repeat</keyword>
<dbReference type="PROSITE" id="PS50297">
    <property type="entry name" value="ANK_REP_REGION"/>
    <property type="match status" value="2"/>
</dbReference>
<evidence type="ECO:0000256" key="2">
    <source>
        <dbReference type="ARBA" id="ARBA00022692"/>
    </source>
</evidence>
<organism evidence="9">
    <name type="scientific">Magallana gigas</name>
    <name type="common">Pacific oyster</name>
    <name type="synonym">Crassostrea gigas</name>
    <dbReference type="NCBI Taxonomy" id="29159"/>
    <lineage>
        <taxon>Eukaryota</taxon>
        <taxon>Metazoa</taxon>
        <taxon>Spiralia</taxon>
        <taxon>Lophotrochozoa</taxon>
        <taxon>Mollusca</taxon>
        <taxon>Bivalvia</taxon>
        <taxon>Autobranchia</taxon>
        <taxon>Pteriomorphia</taxon>
        <taxon>Ostreida</taxon>
        <taxon>Ostreoidea</taxon>
        <taxon>Ostreidae</taxon>
        <taxon>Magallana</taxon>
    </lineage>
</organism>
<comment type="domain">
    <text evidence="7">The DHHC domain is required for palmitoyltransferase activity.</text>
</comment>
<dbReference type="PROSITE" id="PS50216">
    <property type="entry name" value="DHHC"/>
    <property type="match status" value="1"/>
</dbReference>
<dbReference type="SMART" id="SM00248">
    <property type="entry name" value="ANK"/>
    <property type="match status" value="7"/>
</dbReference>
<keyword evidence="4 7" id="KW-1133">Transmembrane helix</keyword>
<dbReference type="Gene3D" id="1.25.40.20">
    <property type="entry name" value="Ankyrin repeat-containing domain"/>
    <property type="match status" value="2"/>
</dbReference>
<feature type="transmembrane region" description="Helical" evidence="7">
    <location>
        <begin position="418"/>
        <end position="442"/>
    </location>
</feature>
<comment type="similarity">
    <text evidence="7">Belongs to the DHHC palmitoyltransferase family.</text>
</comment>
<dbReference type="Pfam" id="PF01529">
    <property type="entry name" value="DHHC"/>
    <property type="match status" value="1"/>
</dbReference>
<gene>
    <name evidence="9" type="ORF">CGI_10009260</name>
</gene>
<evidence type="ECO:0000256" key="7">
    <source>
        <dbReference type="RuleBase" id="RU079119"/>
    </source>
</evidence>
<keyword evidence="2 7" id="KW-0812">Transmembrane</keyword>
<evidence type="ECO:0000256" key="1">
    <source>
        <dbReference type="ARBA" id="ARBA00004141"/>
    </source>
</evidence>
<feature type="transmembrane region" description="Helical" evidence="7">
    <location>
        <begin position="287"/>
        <end position="306"/>
    </location>
</feature>
<evidence type="ECO:0000256" key="4">
    <source>
        <dbReference type="ARBA" id="ARBA00022989"/>
    </source>
</evidence>
<evidence type="ECO:0000256" key="6">
    <source>
        <dbReference type="ARBA" id="ARBA00023136"/>
    </source>
</evidence>
<dbReference type="Pfam" id="PF00023">
    <property type="entry name" value="Ank"/>
    <property type="match status" value="1"/>
</dbReference>
<dbReference type="InterPro" id="IPR036770">
    <property type="entry name" value="Ankyrin_rpt-contain_sf"/>
</dbReference>
<dbReference type="PROSITE" id="PS50088">
    <property type="entry name" value="ANK_REPEAT"/>
    <property type="match status" value="5"/>
</dbReference>